<dbReference type="InParanoid" id="A0A3Q7GR05"/>
<dbReference type="EnsemblPlants" id="Solyc06g024207.1.1">
    <property type="protein sequence ID" value="Solyc06g024207.1.1"/>
    <property type="gene ID" value="Solyc06g024207.1"/>
</dbReference>
<sequence length="484" mass="52695">MESHHRPWTANTIERQWAWHAITAFEQHSRSDNVRLGMPSSPLGSTDGRTTSGFACHHRPWTAQMVRRRRVWHAIIALRQHTRSNNVGRGMPSSPLESTHSRLSSRVACHHSPWTVDTVGRRRAWHAIIAFGLADTVGRHRASHAIIAFGLADMVRRPMTVERRRAWHAIIALGQHRRSAVVGRGMPSQPLDNTNSRPPLDVPAHNGRSWPACMVRGLRNITEAQAGRRLRPPMVLVGVLRGCLIACMACPCYAVGRLQKHVGDVDGSSEAKVGGSQGRLVGLVGVVHGRLMACMARPCYAVERLQKHASDVCGAAEAKAGGRQGHLVGFIGVLRGHLTACMARPCYAVGRLQKHARDICGEFEALAGGRHGRPMGLVGVLPVGRLQKHARDICGAFEAVAGGRHRRPVGLVGVLRGCLTACIAYPCYIVGRQQKHASDVCGATKAKAGGCQGHPMVLVGMLRGRLTSIFESEARHCPSFWTQD</sequence>
<accession>A0A3Q7GR05</accession>
<evidence type="ECO:0000313" key="1">
    <source>
        <dbReference type="EnsemblPlants" id="Solyc06g024207.1.1"/>
    </source>
</evidence>
<dbReference type="Gramene" id="Solyc06g024207.1.1">
    <property type="protein sequence ID" value="Solyc06g024207.1.1"/>
    <property type="gene ID" value="Solyc06g024207.1"/>
</dbReference>
<dbReference type="PANTHER" id="PTHR33187">
    <property type="entry name" value="WU:FI09B08"/>
    <property type="match status" value="1"/>
</dbReference>
<dbReference type="PANTHER" id="PTHR33187:SF11">
    <property type="entry name" value="AMINOTRANSFERASE-LIKE PLANT MOBILE DOMAIN-CONTAINING PROTEIN"/>
    <property type="match status" value="1"/>
</dbReference>
<name>A0A3Q7GR05_SOLLC</name>
<dbReference type="AlphaFoldDB" id="A0A3Q7GR05"/>
<proteinExistence type="predicted"/>
<evidence type="ECO:0000313" key="2">
    <source>
        <dbReference type="Proteomes" id="UP000004994"/>
    </source>
</evidence>
<reference evidence="1" key="1">
    <citation type="journal article" date="2012" name="Nature">
        <title>The tomato genome sequence provides insights into fleshy fruit evolution.</title>
        <authorList>
            <consortium name="Tomato Genome Consortium"/>
        </authorList>
    </citation>
    <scope>NUCLEOTIDE SEQUENCE [LARGE SCALE GENOMIC DNA]</scope>
    <source>
        <strain evidence="1">cv. Heinz 1706</strain>
    </source>
</reference>
<dbReference type="Proteomes" id="UP000004994">
    <property type="component" value="Chromosome 6"/>
</dbReference>
<protein>
    <submittedName>
        <fullName evidence="1">Uncharacterized protein</fullName>
    </submittedName>
</protein>
<reference evidence="1" key="2">
    <citation type="submission" date="2019-01" db="UniProtKB">
        <authorList>
            <consortium name="EnsemblPlants"/>
        </authorList>
    </citation>
    <scope>IDENTIFICATION</scope>
    <source>
        <strain evidence="1">cv. Heinz 1706</strain>
    </source>
</reference>
<keyword evidence="2" id="KW-1185">Reference proteome</keyword>
<organism evidence="1">
    <name type="scientific">Solanum lycopersicum</name>
    <name type="common">Tomato</name>
    <name type="synonym">Lycopersicon esculentum</name>
    <dbReference type="NCBI Taxonomy" id="4081"/>
    <lineage>
        <taxon>Eukaryota</taxon>
        <taxon>Viridiplantae</taxon>
        <taxon>Streptophyta</taxon>
        <taxon>Embryophyta</taxon>
        <taxon>Tracheophyta</taxon>
        <taxon>Spermatophyta</taxon>
        <taxon>Magnoliopsida</taxon>
        <taxon>eudicotyledons</taxon>
        <taxon>Gunneridae</taxon>
        <taxon>Pentapetalae</taxon>
        <taxon>asterids</taxon>
        <taxon>lamiids</taxon>
        <taxon>Solanales</taxon>
        <taxon>Solanaceae</taxon>
        <taxon>Solanoideae</taxon>
        <taxon>Solaneae</taxon>
        <taxon>Solanum</taxon>
        <taxon>Solanum subgen. Lycopersicon</taxon>
    </lineage>
</organism>